<keyword evidence="1" id="KW-0732">Signal</keyword>
<dbReference type="AlphaFoldDB" id="A0A7H4N5F6"/>
<gene>
    <name evidence="2" type="primary">matC_1</name>
    <name evidence="2" type="ORF">NCTC11685_02283</name>
</gene>
<evidence type="ECO:0000256" key="1">
    <source>
        <dbReference type="SAM" id="SignalP"/>
    </source>
</evidence>
<protein>
    <submittedName>
        <fullName evidence="2">CFA/I fimbrial auxiliary subunit</fullName>
    </submittedName>
</protein>
<evidence type="ECO:0000313" key="2">
    <source>
        <dbReference type="EMBL" id="STV78634.1"/>
    </source>
</evidence>
<dbReference type="EMBL" id="UGMS01000001">
    <property type="protein sequence ID" value="STV78634.1"/>
    <property type="molecule type" value="Genomic_DNA"/>
</dbReference>
<sequence>MKLNPLLLSLFLFTVTPSSHAINVGDVTSIMGPDASTLAKEIINTTDTARYVSVSVERISSPMAGGTCYPDGEQIGIIINASQPDITRKCQRELSFFLQRTSGQPGTLLPHILDR</sequence>
<accession>A0A7H4N5F6</accession>
<evidence type="ECO:0000313" key="3">
    <source>
        <dbReference type="Proteomes" id="UP000254863"/>
    </source>
</evidence>
<feature type="chain" id="PRO_5028814221" evidence="1">
    <location>
        <begin position="22"/>
        <end position="115"/>
    </location>
</feature>
<dbReference type="Proteomes" id="UP000254863">
    <property type="component" value="Unassembled WGS sequence"/>
</dbReference>
<proteinExistence type="predicted"/>
<name>A0A7H4N5F6_9ENTR</name>
<comment type="caution">
    <text evidence="2">The sequence shown here is derived from an EMBL/GenBank/DDBJ whole genome shotgun (WGS) entry which is preliminary data.</text>
</comment>
<reference evidence="2 3" key="1">
    <citation type="submission" date="2018-06" db="EMBL/GenBank/DDBJ databases">
        <authorList>
            <consortium name="Pathogen Informatics"/>
            <person name="Doyle S."/>
        </authorList>
    </citation>
    <scope>NUCLEOTIDE SEQUENCE [LARGE SCALE GENOMIC DNA]</scope>
    <source>
        <strain evidence="2 3">NCTC11685</strain>
    </source>
</reference>
<organism evidence="2 3">
    <name type="scientific">Klebsiella michiganensis</name>
    <dbReference type="NCBI Taxonomy" id="1134687"/>
    <lineage>
        <taxon>Bacteria</taxon>
        <taxon>Pseudomonadati</taxon>
        <taxon>Pseudomonadota</taxon>
        <taxon>Gammaproteobacteria</taxon>
        <taxon>Enterobacterales</taxon>
        <taxon>Enterobacteriaceae</taxon>
        <taxon>Klebsiella/Raoultella group</taxon>
        <taxon>Klebsiella</taxon>
    </lineage>
</organism>
<feature type="signal peptide" evidence="1">
    <location>
        <begin position="1"/>
        <end position="21"/>
    </location>
</feature>